<comment type="subunit">
    <text evidence="3">Interacts with COX5B; this interaction may contribute to localize PYROXD2 to the inner face of the inner mitochondrial membrane.</text>
</comment>
<evidence type="ECO:0000256" key="2">
    <source>
        <dbReference type="ARBA" id="ARBA00037217"/>
    </source>
</evidence>
<dbReference type="AlphaFoldDB" id="A0A382KT17"/>
<dbReference type="SUPFAM" id="SSF51905">
    <property type="entry name" value="FAD/NAD(P)-binding domain"/>
    <property type="match status" value="1"/>
</dbReference>
<gene>
    <name evidence="6" type="ORF">METZ01_LOCUS279216</name>
</gene>
<organism evidence="6">
    <name type="scientific">marine metagenome</name>
    <dbReference type="NCBI Taxonomy" id="408172"/>
    <lineage>
        <taxon>unclassified sequences</taxon>
        <taxon>metagenomes</taxon>
        <taxon>ecological metagenomes</taxon>
    </lineage>
</organism>
<comment type="subcellular location">
    <subcellularLocation>
        <location evidence="1">Mitochondrion matrix</location>
    </subcellularLocation>
</comment>
<dbReference type="InterPro" id="IPR036188">
    <property type="entry name" value="FAD/NAD-bd_sf"/>
</dbReference>
<evidence type="ECO:0000259" key="5">
    <source>
        <dbReference type="Pfam" id="PF01593"/>
    </source>
</evidence>
<dbReference type="GO" id="GO:0016491">
    <property type="term" value="F:oxidoreductase activity"/>
    <property type="evidence" value="ECO:0007669"/>
    <property type="project" value="InterPro"/>
</dbReference>
<comment type="function">
    <text evidence="2">Probable oxidoreductase that may play a role as regulator of mitochondrial function.</text>
</comment>
<dbReference type="EMBL" id="UINC01082000">
    <property type="protein sequence ID" value="SVC26362.1"/>
    <property type="molecule type" value="Genomic_DNA"/>
</dbReference>
<dbReference type="GO" id="GO:0005759">
    <property type="term" value="C:mitochondrial matrix"/>
    <property type="evidence" value="ECO:0007669"/>
    <property type="project" value="UniProtKB-SubCell"/>
</dbReference>
<proteinExistence type="predicted"/>
<feature type="domain" description="Amine oxidase" evidence="5">
    <location>
        <begin position="41"/>
        <end position="327"/>
    </location>
</feature>
<evidence type="ECO:0000256" key="1">
    <source>
        <dbReference type="ARBA" id="ARBA00004305"/>
    </source>
</evidence>
<accession>A0A382KT17</accession>
<evidence type="ECO:0000313" key="6">
    <source>
        <dbReference type="EMBL" id="SVC26362.1"/>
    </source>
</evidence>
<dbReference type="PANTHER" id="PTHR10668">
    <property type="entry name" value="PHYTOENE DEHYDROGENASE"/>
    <property type="match status" value="1"/>
</dbReference>
<dbReference type="PANTHER" id="PTHR10668:SF103">
    <property type="entry name" value="PYRIDINE NUCLEOTIDE-DISULFIDE OXIDOREDUCTASE DOMAIN-CONTAINING PROTEIN 2"/>
    <property type="match status" value="1"/>
</dbReference>
<name>A0A382KT17_9ZZZZ</name>
<dbReference type="Pfam" id="PF01593">
    <property type="entry name" value="Amino_oxidase"/>
    <property type="match status" value="1"/>
</dbReference>
<evidence type="ECO:0000256" key="4">
    <source>
        <dbReference type="ARBA" id="ARBA00040298"/>
    </source>
</evidence>
<dbReference type="InterPro" id="IPR002937">
    <property type="entry name" value="Amino_oxidase"/>
</dbReference>
<dbReference type="Gene3D" id="3.50.50.60">
    <property type="entry name" value="FAD/NAD(P)-binding domain"/>
    <property type="match status" value="1"/>
</dbReference>
<protein>
    <recommendedName>
        <fullName evidence="4">Pyridine nucleotide-disulfide oxidoreductase domain-containing protein 2</fullName>
    </recommendedName>
</protein>
<sequence length="345" mass="37897">MSMLELLDEWFESEPLRGTLAAAGIRHINQGPMAVGTAFVFLHNHIGTGGSVRQVNFIDGGTEKLVSALESSAKSYGVELLTESEVQNITVDDGTAVGVTLINGEEVESHCVVSALDPKTTFQGLVGNDRLSPQFSRRIKNIKMRGATARVHYALKELPNFDGLHEELLKGIVSISPSLSYMEKASDASKYGRISEEPWMEFTVPSVREQSFAPAGKHVLSATVQYAPYHLRGTDWQSSRDELGNRVSDVLEKYAPGFRNFIEHQEVLTPKDLESRYGLTEGNLNQGEMMLDQFFFMRPTIDSAQYLTPVGNLYLCGAATHPGGGLHCTNGHNAANEIIKHLQSV</sequence>
<reference evidence="6" key="1">
    <citation type="submission" date="2018-05" db="EMBL/GenBank/DDBJ databases">
        <authorList>
            <person name="Lanie J.A."/>
            <person name="Ng W.-L."/>
            <person name="Kazmierczak K.M."/>
            <person name="Andrzejewski T.M."/>
            <person name="Davidsen T.M."/>
            <person name="Wayne K.J."/>
            <person name="Tettelin H."/>
            <person name="Glass J.I."/>
            <person name="Rusch D."/>
            <person name="Podicherti R."/>
            <person name="Tsui H.-C.T."/>
            <person name="Winkler M.E."/>
        </authorList>
    </citation>
    <scope>NUCLEOTIDE SEQUENCE</scope>
</reference>
<evidence type="ECO:0000256" key="3">
    <source>
        <dbReference type="ARBA" id="ARBA00038825"/>
    </source>
</evidence>